<evidence type="ECO:0000256" key="2">
    <source>
        <dbReference type="ARBA" id="ARBA00022801"/>
    </source>
</evidence>
<dbReference type="FunFam" id="3.20.20.80:FF:000010">
    <property type="entry name" value="glucan endo-1,3-beta-glucosidase, basic"/>
    <property type="match status" value="2"/>
</dbReference>
<dbReference type="Proteomes" id="UP000824120">
    <property type="component" value="Chromosome 1"/>
</dbReference>
<dbReference type="Gene3D" id="3.20.20.80">
    <property type="entry name" value="Glycosidases"/>
    <property type="match status" value="2"/>
</dbReference>
<keyword evidence="3" id="KW-0611">Plant defense</keyword>
<dbReference type="GO" id="GO:0004553">
    <property type="term" value="F:hydrolase activity, hydrolyzing O-glycosyl compounds"/>
    <property type="evidence" value="ECO:0007669"/>
    <property type="project" value="InterPro"/>
</dbReference>
<dbReference type="AlphaFoldDB" id="A0A9J6AX60"/>
<dbReference type="PROSITE" id="PS00587">
    <property type="entry name" value="GLYCOSYL_HYDROL_F17"/>
    <property type="match status" value="2"/>
</dbReference>
<evidence type="ECO:0000256" key="1">
    <source>
        <dbReference type="ARBA" id="ARBA00008773"/>
    </source>
</evidence>
<evidence type="ECO:0000313" key="8">
    <source>
        <dbReference type="Proteomes" id="UP000824120"/>
    </source>
</evidence>
<dbReference type="GO" id="GO:0006952">
    <property type="term" value="P:defense response"/>
    <property type="evidence" value="ECO:0007669"/>
    <property type="project" value="UniProtKB-KW"/>
</dbReference>
<gene>
    <name evidence="7" type="ORF">H5410_000670</name>
</gene>
<dbReference type="InterPro" id="IPR000490">
    <property type="entry name" value="Glyco_hydro_17"/>
</dbReference>
<feature type="non-terminal residue" evidence="7">
    <location>
        <position position="1"/>
    </location>
</feature>
<keyword evidence="4 6" id="KW-0326">Glycosidase</keyword>
<dbReference type="InterPro" id="IPR017853">
    <property type="entry name" value="GH"/>
</dbReference>
<sequence length="644" mass="71890">AQPIGVCYGKIANNLASDQDVIKLYNANNIKKMRIYFPDEKVFNALKGSNIEIILDVPNQELEALANPSSANGWVQNNIISHFPNVKFKYIAVGNEVDPGRDSGKYARFVGPAMENIYNALSSAGLQNQIKVSTSTYSGLLTNTYPPSASIFREEYKSFINPIIQFLIQKKLPLLVNIYPYFGHIYNTNVPLSYALFNDQGTNSAGYQNLFDALLDSMYFAMEKLGGQNIEIIVSESGWPSEGHPAATLENARTYYTNLINHVKGGAGTPKKPGRTIETYLFAMFDENEKKGDVSEKHFGLFNPDQRPKREMQVRNILDSLILIRGQRAQSIGVCYGKIANNLPSDQDVKNLYNSNGIKKMRIYYPDTNVFNALKGSDIEIILDVPNQDLEALANPSNANGWVQDNIISNFPDVKFKYIAVGNEIDPGTNTGQYTQFVGPVMENVYNALTSAGLQDQIKVSTATYLGLLTNTYPPSDSIFREEYKSFINPIIEFLARNNLPLLANIYPYFGHIDNTNDVPLSYALFNDQGTNSAGYQNLFDALLDSMYFATEKLGGQNIEIIVSESGWPSEGHPAATLENAQTYYTNLINHVKGGVGTPKKPGRTIETYLFAMFDENQKDGQSSEQHFGLFYPDQRAKYQLNFN</sequence>
<comment type="caution">
    <text evidence="7">The sequence shown here is derived from an EMBL/GenBank/DDBJ whole genome shotgun (WGS) entry which is preliminary data.</text>
</comment>
<name>A0A9J6AX60_SOLCO</name>
<evidence type="ECO:0000256" key="3">
    <source>
        <dbReference type="ARBA" id="ARBA00022821"/>
    </source>
</evidence>
<dbReference type="EMBL" id="JACXVP010000001">
    <property type="protein sequence ID" value="KAG5628953.1"/>
    <property type="molecule type" value="Genomic_DNA"/>
</dbReference>
<keyword evidence="2 6" id="KW-0378">Hydrolase</keyword>
<evidence type="ECO:0000256" key="6">
    <source>
        <dbReference type="RuleBase" id="RU004336"/>
    </source>
</evidence>
<keyword evidence="8" id="KW-1185">Reference proteome</keyword>
<evidence type="ECO:0000256" key="5">
    <source>
        <dbReference type="RuleBase" id="RU004335"/>
    </source>
</evidence>
<proteinExistence type="inferred from homology"/>
<dbReference type="Pfam" id="PF00332">
    <property type="entry name" value="Glyco_hydro_17"/>
    <property type="match status" value="2"/>
</dbReference>
<evidence type="ECO:0008006" key="9">
    <source>
        <dbReference type="Google" id="ProtNLM"/>
    </source>
</evidence>
<organism evidence="7 8">
    <name type="scientific">Solanum commersonii</name>
    <name type="common">Commerson's wild potato</name>
    <name type="synonym">Commerson's nightshade</name>
    <dbReference type="NCBI Taxonomy" id="4109"/>
    <lineage>
        <taxon>Eukaryota</taxon>
        <taxon>Viridiplantae</taxon>
        <taxon>Streptophyta</taxon>
        <taxon>Embryophyta</taxon>
        <taxon>Tracheophyta</taxon>
        <taxon>Spermatophyta</taxon>
        <taxon>Magnoliopsida</taxon>
        <taxon>eudicotyledons</taxon>
        <taxon>Gunneridae</taxon>
        <taxon>Pentapetalae</taxon>
        <taxon>asterids</taxon>
        <taxon>lamiids</taxon>
        <taxon>Solanales</taxon>
        <taxon>Solanaceae</taxon>
        <taxon>Solanoideae</taxon>
        <taxon>Solaneae</taxon>
        <taxon>Solanum</taxon>
    </lineage>
</organism>
<accession>A0A9J6AX60</accession>
<dbReference type="PANTHER" id="PTHR32227">
    <property type="entry name" value="GLUCAN ENDO-1,3-BETA-GLUCOSIDASE BG1-RELATED-RELATED"/>
    <property type="match status" value="1"/>
</dbReference>
<evidence type="ECO:0000313" key="7">
    <source>
        <dbReference type="EMBL" id="KAG5628953.1"/>
    </source>
</evidence>
<dbReference type="GO" id="GO:0005975">
    <property type="term" value="P:carbohydrate metabolic process"/>
    <property type="evidence" value="ECO:0007669"/>
    <property type="project" value="InterPro"/>
</dbReference>
<comment type="similarity">
    <text evidence="1 5">Belongs to the glycosyl hydrolase 17 family.</text>
</comment>
<dbReference type="SUPFAM" id="SSF51445">
    <property type="entry name" value="(Trans)glycosidases"/>
    <property type="match status" value="2"/>
</dbReference>
<dbReference type="OrthoDB" id="941679at2759"/>
<dbReference type="InterPro" id="IPR044965">
    <property type="entry name" value="Glyco_hydro_17_plant"/>
</dbReference>
<reference evidence="7 8" key="1">
    <citation type="submission" date="2020-09" db="EMBL/GenBank/DDBJ databases">
        <title>De no assembly of potato wild relative species, Solanum commersonii.</title>
        <authorList>
            <person name="Cho K."/>
        </authorList>
    </citation>
    <scope>NUCLEOTIDE SEQUENCE [LARGE SCALE GENOMIC DNA]</scope>
    <source>
        <strain evidence="7">LZ3.2</strain>
        <tissue evidence="7">Leaf</tissue>
    </source>
</reference>
<protein>
    <recommendedName>
        <fullName evidence="9">Glucan endo-1,3-beta-D-glucosidase</fullName>
    </recommendedName>
</protein>
<evidence type="ECO:0000256" key="4">
    <source>
        <dbReference type="ARBA" id="ARBA00023295"/>
    </source>
</evidence>